<accession>A0A561C0I4</accession>
<evidence type="ECO:0000313" key="3">
    <source>
        <dbReference type="Proteomes" id="UP000318380"/>
    </source>
</evidence>
<gene>
    <name evidence="2" type="ORF">FB561_5781</name>
</gene>
<feature type="transmembrane region" description="Helical" evidence="1">
    <location>
        <begin position="149"/>
        <end position="169"/>
    </location>
</feature>
<dbReference type="Proteomes" id="UP000318380">
    <property type="component" value="Unassembled WGS sequence"/>
</dbReference>
<feature type="transmembrane region" description="Helical" evidence="1">
    <location>
        <begin position="95"/>
        <end position="113"/>
    </location>
</feature>
<reference evidence="2 3" key="1">
    <citation type="submission" date="2019-06" db="EMBL/GenBank/DDBJ databases">
        <title>Sequencing the genomes of 1000 actinobacteria strains.</title>
        <authorList>
            <person name="Klenk H.-P."/>
        </authorList>
    </citation>
    <scope>NUCLEOTIDE SEQUENCE [LARGE SCALE GENOMIC DNA]</scope>
    <source>
        <strain evidence="2 3">DSM 24683</strain>
    </source>
</reference>
<proteinExistence type="predicted"/>
<name>A0A561C0I4_9ACTN</name>
<keyword evidence="1" id="KW-0812">Transmembrane</keyword>
<evidence type="ECO:0000256" key="1">
    <source>
        <dbReference type="SAM" id="Phobius"/>
    </source>
</evidence>
<keyword evidence="3" id="KW-1185">Reference proteome</keyword>
<dbReference type="RefSeq" id="WP_238335108.1">
    <property type="nucleotide sequence ID" value="NZ_VIVK01000001.1"/>
</dbReference>
<dbReference type="EMBL" id="VIVK01000001">
    <property type="protein sequence ID" value="TWD84588.1"/>
    <property type="molecule type" value="Genomic_DNA"/>
</dbReference>
<keyword evidence="1" id="KW-1133">Transmembrane helix</keyword>
<dbReference type="AlphaFoldDB" id="A0A561C0I4"/>
<protein>
    <submittedName>
        <fullName evidence="2">Thiosulfate dehydrogenase [quinone] large subunit</fullName>
    </submittedName>
</protein>
<sequence>MTTTPHRKDLPRPAMGPDGDRRPVISIMAGRALGVLRIAFGLTFLWAFVDKLFGFGYATPSGKGWVDGGDPTAGFLGKGTSGWFADFYQSLVGDWWVNPLFMVGLAGIGLALTLGIGMRIAAVSGALLYLFMWTANFPPENNPVLDEHVLGAISLVALGLLAAGNFWGFGRQWGSLDIVNRYPWLR</sequence>
<evidence type="ECO:0000313" key="2">
    <source>
        <dbReference type="EMBL" id="TWD84588.1"/>
    </source>
</evidence>
<organism evidence="2 3">
    <name type="scientific">Kribbella amoyensis</name>
    <dbReference type="NCBI Taxonomy" id="996641"/>
    <lineage>
        <taxon>Bacteria</taxon>
        <taxon>Bacillati</taxon>
        <taxon>Actinomycetota</taxon>
        <taxon>Actinomycetes</taxon>
        <taxon>Propionibacteriales</taxon>
        <taxon>Kribbellaceae</taxon>
        <taxon>Kribbella</taxon>
    </lineage>
</organism>
<comment type="caution">
    <text evidence="2">The sequence shown here is derived from an EMBL/GenBank/DDBJ whole genome shotgun (WGS) entry which is preliminary data.</text>
</comment>
<feature type="transmembrane region" description="Helical" evidence="1">
    <location>
        <begin position="120"/>
        <end position="137"/>
    </location>
</feature>
<feature type="transmembrane region" description="Helical" evidence="1">
    <location>
        <begin position="29"/>
        <end position="49"/>
    </location>
</feature>
<keyword evidence="1" id="KW-0472">Membrane</keyword>